<evidence type="ECO:0000256" key="1">
    <source>
        <dbReference type="SAM" id="Phobius"/>
    </source>
</evidence>
<comment type="caution">
    <text evidence="2">The sequence shown here is derived from an EMBL/GenBank/DDBJ whole genome shotgun (WGS) entry which is preliminary data.</text>
</comment>
<protein>
    <submittedName>
        <fullName evidence="2">Uncharacterized protein</fullName>
    </submittedName>
</protein>
<dbReference type="Proteomes" id="UP001528920">
    <property type="component" value="Unassembled WGS sequence"/>
</dbReference>
<keyword evidence="1" id="KW-1133">Transmembrane helix</keyword>
<proteinExistence type="predicted"/>
<feature type="transmembrane region" description="Helical" evidence="1">
    <location>
        <begin position="92"/>
        <end position="113"/>
    </location>
</feature>
<dbReference type="RefSeq" id="WP_275110534.1">
    <property type="nucleotide sequence ID" value="NZ_JAKJSC010000003.1"/>
</dbReference>
<dbReference type="EMBL" id="JAKJSC010000003">
    <property type="protein sequence ID" value="MDE5419204.1"/>
    <property type="molecule type" value="Genomic_DNA"/>
</dbReference>
<keyword evidence="1" id="KW-0472">Membrane</keyword>
<evidence type="ECO:0000313" key="3">
    <source>
        <dbReference type="Proteomes" id="UP001528920"/>
    </source>
</evidence>
<organism evidence="2 3">
    <name type="scientific">Paralabilibaculum antarcticum</name>
    <dbReference type="NCBI Taxonomy" id="2912572"/>
    <lineage>
        <taxon>Bacteria</taxon>
        <taxon>Pseudomonadati</taxon>
        <taxon>Bacteroidota</taxon>
        <taxon>Bacteroidia</taxon>
        <taxon>Marinilabiliales</taxon>
        <taxon>Marinifilaceae</taxon>
        <taxon>Paralabilibaculum</taxon>
    </lineage>
</organism>
<gene>
    <name evidence="2" type="ORF">L3049_14480</name>
</gene>
<keyword evidence="3" id="KW-1185">Reference proteome</keyword>
<reference evidence="2 3" key="1">
    <citation type="submission" date="2022-01" db="EMBL/GenBank/DDBJ databases">
        <title>Labilibaculum sp. nov, a marine bacterium isolated from Antarctica.</title>
        <authorList>
            <person name="Dai W."/>
        </authorList>
    </citation>
    <scope>NUCLEOTIDE SEQUENCE [LARGE SCALE GENOMIC DNA]</scope>
    <source>
        <strain evidence="2 3">DW002</strain>
    </source>
</reference>
<accession>A0ABT5VY35</accession>
<feature type="transmembrane region" description="Helical" evidence="1">
    <location>
        <begin position="125"/>
        <end position="144"/>
    </location>
</feature>
<evidence type="ECO:0000313" key="2">
    <source>
        <dbReference type="EMBL" id="MDE5419204.1"/>
    </source>
</evidence>
<sequence>MRFFPLEYLIYESELSESVIKNNISHNIEPKKTFRIGLKNNQSKPYEGYLKENTFKIKRIINNKNSFRPIIIGEISQICGSTQIKVKMRMYIIAYIFMTIWFGGVGFGLITLLKSCIDENKFEPAIFVLLGMLLAGYLMMIVSFKFESRKSKNDLEEILNSKLIK</sequence>
<keyword evidence="1" id="KW-0812">Transmembrane</keyword>
<name>A0ABT5VY35_9BACT</name>